<organism evidence="1 2">
    <name type="scientific">Amycolatopsis coloradensis</name>
    <dbReference type="NCBI Taxonomy" id="76021"/>
    <lineage>
        <taxon>Bacteria</taxon>
        <taxon>Bacillati</taxon>
        <taxon>Actinomycetota</taxon>
        <taxon>Actinomycetes</taxon>
        <taxon>Pseudonocardiales</taxon>
        <taxon>Pseudonocardiaceae</taxon>
        <taxon>Amycolatopsis</taxon>
    </lineage>
</organism>
<protein>
    <submittedName>
        <fullName evidence="1">DUF4173 domain-containing protein</fullName>
    </submittedName>
</protein>
<keyword evidence="2" id="KW-1185">Reference proteome</keyword>
<accession>A0ACD5B5F1</accession>
<dbReference type="EMBL" id="CP150484">
    <property type="protein sequence ID" value="WYW14563.1"/>
    <property type="molecule type" value="Genomic_DNA"/>
</dbReference>
<reference evidence="1" key="1">
    <citation type="submission" date="2023-10" db="EMBL/GenBank/DDBJ databases">
        <title>Whole genome sequencing of actinobacterial strain Amycolatopsis sp. (BCA-696) identifies the underlying plant growth-promoting genes.</title>
        <authorList>
            <person name="Gandham P."/>
            <person name="Vadla N."/>
            <person name="Saji A."/>
            <person name="Srinivas V."/>
            <person name="Ruperao P."/>
            <person name="Selvanayagam S."/>
            <person name="Saxena R.K."/>
            <person name="Rathore A."/>
            <person name="Gopalakrishnan S."/>
            <person name="Thakur V."/>
        </authorList>
    </citation>
    <scope>NUCLEOTIDE SEQUENCE</scope>
    <source>
        <strain evidence="1">BCA-696</strain>
    </source>
</reference>
<sequence>MSEEQEGRQAHASPPRATSTMAPTVPDGALPPKPMPPAPQVPVLMRPRVPPKSTIVPLPGSVLPAAVAAGLIAAFAMPDEPGAGWFVAGLAFAVAVYFADKRARGDAEPHFRLVNAVWAAAALGLLAVGMVRASVWLNVLCVLAALVAGSLAVVGKRTVNTIIYDVFAVPIEALLSIPWVGRGLAKLGKKQEGRARPRFLVPVLASALLLLVFVPLLRGADAAFANVVDAVLPELNPGTFVRWGFFFVVAASAVTGACYLLAAPPLPSDSAAVDTARKRLAHRLEWTLPLGVLVALFTSFVVVRLVVLFGGTEYLLATSGLTAAEYARSGFWQLSAITVLTLLLVAAALRWAPKSSAADRAWQRGLLGALSVLSLVLVASALSRMWTYQQAYGFTVLRLLVEFCELWIGLIFLLVLVSLIPLRSAWLPRAAIGAAVAALLGLAVLDPERFIADRNIDRLAHGKTLDTGYLSRFSADVVPSADRLPEPLRSCVLRPVVREISEDDWRDWNLSRSLARQTPVAAEDGIGCRYLPRS</sequence>
<proteinExistence type="predicted"/>
<name>A0ACD5B5F1_9PSEU</name>
<evidence type="ECO:0000313" key="2">
    <source>
        <dbReference type="Proteomes" id="UP001456344"/>
    </source>
</evidence>
<dbReference type="Proteomes" id="UP001456344">
    <property type="component" value="Chromosome"/>
</dbReference>
<evidence type="ECO:0000313" key="1">
    <source>
        <dbReference type="EMBL" id="WYW14563.1"/>
    </source>
</evidence>
<gene>
    <name evidence="1" type="ORF">LCL61_03260</name>
</gene>